<dbReference type="SUPFAM" id="SSF54368">
    <property type="entry name" value="Glutamine synthetase, N-terminal domain"/>
    <property type="match status" value="1"/>
</dbReference>
<dbReference type="RefSeq" id="XP_009008663.1">
    <property type="nucleotide sequence ID" value="XM_009010415.1"/>
</dbReference>
<dbReference type="Proteomes" id="UP000015101">
    <property type="component" value="Unassembled WGS sequence"/>
</dbReference>
<dbReference type="Pfam" id="PF00120">
    <property type="entry name" value="Gln-synt_C"/>
    <property type="match status" value="1"/>
</dbReference>
<dbReference type="AlphaFoldDB" id="T1EMM4"/>
<dbReference type="GeneID" id="20197824"/>
<dbReference type="EMBL" id="AMQM01000004">
    <property type="status" value="NOT_ANNOTATED_CDS"/>
    <property type="molecule type" value="Genomic_DNA"/>
</dbReference>
<dbReference type="HOGENOM" id="CLU_017290_1_1_1"/>
<dbReference type="Gene3D" id="3.10.20.70">
    <property type="entry name" value="Glutamine synthetase, N-terminal domain"/>
    <property type="match status" value="1"/>
</dbReference>
<evidence type="ECO:0000313" key="5">
    <source>
        <dbReference type="EMBL" id="ESO11943.1"/>
    </source>
</evidence>
<evidence type="ECO:0000313" key="7">
    <source>
        <dbReference type="Proteomes" id="UP000015101"/>
    </source>
</evidence>
<evidence type="ECO:0000256" key="3">
    <source>
        <dbReference type="RuleBase" id="RU000384"/>
    </source>
</evidence>
<organism evidence="6 7">
    <name type="scientific">Helobdella robusta</name>
    <name type="common">Californian leech</name>
    <dbReference type="NCBI Taxonomy" id="6412"/>
    <lineage>
        <taxon>Eukaryota</taxon>
        <taxon>Metazoa</taxon>
        <taxon>Spiralia</taxon>
        <taxon>Lophotrochozoa</taxon>
        <taxon>Annelida</taxon>
        <taxon>Clitellata</taxon>
        <taxon>Hirudinea</taxon>
        <taxon>Rhynchobdellida</taxon>
        <taxon>Glossiphoniidae</taxon>
        <taxon>Helobdella</taxon>
    </lineage>
</organism>
<proteinExistence type="inferred from homology"/>
<protein>
    <recommendedName>
        <fullName evidence="4">GS catalytic domain-containing protein</fullName>
    </recommendedName>
</protein>
<dbReference type="InterPro" id="IPR008146">
    <property type="entry name" value="Gln_synth_cat_dom"/>
</dbReference>
<dbReference type="PANTHER" id="PTHR43785:SF14">
    <property type="entry name" value="GLUTAMINE SYNTHETASE"/>
    <property type="match status" value="1"/>
</dbReference>
<dbReference type="CTD" id="20197824"/>
<reference evidence="6" key="3">
    <citation type="submission" date="2015-06" db="UniProtKB">
        <authorList>
            <consortium name="EnsemblMetazoa"/>
        </authorList>
    </citation>
    <scope>IDENTIFICATION</scope>
</reference>
<dbReference type="STRING" id="6412.T1EMM4"/>
<dbReference type="eggNOG" id="KOG0683">
    <property type="taxonomic scope" value="Eukaryota"/>
</dbReference>
<name>T1EMM4_HELRO</name>
<dbReference type="InParanoid" id="T1EMM4"/>
<dbReference type="EnsemblMetazoa" id="HelroT158306">
    <property type="protein sequence ID" value="HelroP158306"/>
    <property type="gene ID" value="HelroG158306"/>
</dbReference>
<evidence type="ECO:0000259" key="4">
    <source>
        <dbReference type="PROSITE" id="PS51987"/>
    </source>
</evidence>
<accession>T1EMM4</accession>
<dbReference type="InterPro" id="IPR014746">
    <property type="entry name" value="Gln_synth/guanido_kin_cat_dom"/>
</dbReference>
<dbReference type="GO" id="GO:0004356">
    <property type="term" value="F:glutamine synthetase activity"/>
    <property type="evidence" value="ECO:0007669"/>
    <property type="project" value="InterPro"/>
</dbReference>
<reference evidence="5 7" key="2">
    <citation type="journal article" date="2013" name="Nature">
        <title>Insights into bilaterian evolution from three spiralian genomes.</title>
        <authorList>
            <person name="Simakov O."/>
            <person name="Marletaz F."/>
            <person name="Cho S.J."/>
            <person name="Edsinger-Gonzales E."/>
            <person name="Havlak P."/>
            <person name="Hellsten U."/>
            <person name="Kuo D.H."/>
            <person name="Larsson T."/>
            <person name="Lv J."/>
            <person name="Arendt D."/>
            <person name="Savage R."/>
            <person name="Osoegawa K."/>
            <person name="de Jong P."/>
            <person name="Grimwood J."/>
            <person name="Chapman J.A."/>
            <person name="Shapiro H."/>
            <person name="Aerts A."/>
            <person name="Otillar R.P."/>
            <person name="Terry A.Y."/>
            <person name="Boore J.L."/>
            <person name="Grigoriev I.V."/>
            <person name="Lindberg D.R."/>
            <person name="Seaver E.C."/>
            <person name="Weisblat D.A."/>
            <person name="Putnam N.H."/>
            <person name="Rokhsar D.S."/>
        </authorList>
    </citation>
    <scope>NUCLEOTIDE SEQUENCE</scope>
</reference>
<dbReference type="PANTHER" id="PTHR43785">
    <property type="entry name" value="GAMMA-GLUTAMYLPUTRESCINE SYNTHETASE"/>
    <property type="match status" value="1"/>
</dbReference>
<dbReference type="InterPro" id="IPR036651">
    <property type="entry name" value="Gln_synt_N_sf"/>
</dbReference>
<dbReference type="KEGG" id="hro:HELRODRAFT_158306"/>
<dbReference type="PROSITE" id="PS51987">
    <property type="entry name" value="GS_CATALYTIC"/>
    <property type="match status" value="1"/>
</dbReference>
<gene>
    <name evidence="6" type="primary">20197824</name>
    <name evidence="5" type="ORF">HELRODRAFT_158306</name>
</gene>
<keyword evidence="1" id="KW-0436">Ligase</keyword>
<evidence type="ECO:0000256" key="1">
    <source>
        <dbReference type="ARBA" id="ARBA00022598"/>
    </source>
</evidence>
<evidence type="ECO:0000313" key="6">
    <source>
        <dbReference type="EnsemblMetazoa" id="HelroP158306"/>
    </source>
</evidence>
<reference evidence="7" key="1">
    <citation type="submission" date="2012-12" db="EMBL/GenBank/DDBJ databases">
        <authorList>
            <person name="Hellsten U."/>
            <person name="Grimwood J."/>
            <person name="Chapman J.A."/>
            <person name="Shapiro H."/>
            <person name="Aerts A."/>
            <person name="Otillar R.P."/>
            <person name="Terry A.Y."/>
            <person name="Boore J.L."/>
            <person name="Simakov O."/>
            <person name="Marletaz F."/>
            <person name="Cho S.-J."/>
            <person name="Edsinger-Gonzales E."/>
            <person name="Havlak P."/>
            <person name="Kuo D.-H."/>
            <person name="Larsson T."/>
            <person name="Lv J."/>
            <person name="Arendt D."/>
            <person name="Savage R."/>
            <person name="Osoegawa K."/>
            <person name="de Jong P."/>
            <person name="Lindberg D.R."/>
            <person name="Seaver E.C."/>
            <person name="Weisblat D.A."/>
            <person name="Putnam N.H."/>
            <person name="Grigoriev I.V."/>
            <person name="Rokhsar D.S."/>
        </authorList>
    </citation>
    <scope>NUCLEOTIDE SEQUENCE</scope>
</reference>
<evidence type="ECO:0000256" key="2">
    <source>
        <dbReference type="PROSITE-ProRule" id="PRU01331"/>
    </source>
</evidence>
<dbReference type="SMART" id="SM01230">
    <property type="entry name" value="Gln-synt_C"/>
    <property type="match status" value="1"/>
</dbReference>
<dbReference type="Gene3D" id="3.30.590.10">
    <property type="entry name" value="Glutamine synthetase/guanido kinase, catalytic domain"/>
    <property type="match status" value="2"/>
</dbReference>
<dbReference type="GO" id="GO:0006542">
    <property type="term" value="P:glutamine biosynthetic process"/>
    <property type="evidence" value="ECO:0007669"/>
    <property type="project" value="InterPro"/>
</dbReference>
<feature type="domain" description="GS catalytic" evidence="4">
    <location>
        <begin position="175"/>
        <end position="273"/>
    </location>
</feature>
<comment type="similarity">
    <text evidence="2 3">Belongs to the glutamine synthetase family.</text>
</comment>
<dbReference type="EMBL" id="KB095811">
    <property type="protein sequence ID" value="ESO11943.1"/>
    <property type="molecule type" value="Genomic_DNA"/>
</dbReference>
<dbReference type="OrthoDB" id="77835at2759"/>
<dbReference type="SUPFAM" id="SSF55931">
    <property type="entry name" value="Glutamine synthetase/guanido kinase"/>
    <property type="match status" value="1"/>
</dbReference>
<keyword evidence="7" id="KW-1185">Reference proteome</keyword>
<sequence length="273" mass="30572">MSLYELASDSGVEFILFSYGSLVGDCKTCLVPTHCLQNNKAGQICIVPGFDYIVNPQQCNFNLVPDISTFIILPWKKKFAWILCNISYNGKPFAQCPRTILQKIRTEALDMGYLMKCGFEPEFTLLKENGSALADPLESRLALNHQQARAIMSFEPFLTEVHDAMHALGWAPYMEVARKHGFLATFMPMPFQDYPCANGLHTNMSIWKAGGDEINLLPGCQSSDDDDDDDRTERLFGLPKLAYNFIAGLLSHVEESCAIFCPTVNSYKSNVLK</sequence>